<feature type="compositionally biased region" description="Basic and acidic residues" evidence="1">
    <location>
        <begin position="417"/>
        <end position="432"/>
    </location>
</feature>
<dbReference type="InterPro" id="IPR039276">
    <property type="entry name" value="SHH1/2"/>
</dbReference>
<dbReference type="AlphaFoldDB" id="A0A9N7NJ83"/>
<dbReference type="OrthoDB" id="759831at2759"/>
<dbReference type="Pfam" id="PF16719">
    <property type="entry name" value="SAWADEE"/>
    <property type="match status" value="1"/>
</dbReference>
<protein>
    <recommendedName>
        <fullName evidence="2">SAWADEE domain-containing protein</fullName>
    </recommendedName>
</protein>
<dbReference type="Gene3D" id="2.30.30.140">
    <property type="match status" value="1"/>
</dbReference>
<evidence type="ECO:0000313" key="4">
    <source>
        <dbReference type="Proteomes" id="UP001153555"/>
    </source>
</evidence>
<name>A0A9N7NJ83_STRHE</name>
<comment type="caution">
    <text evidence="3">The sequence shown here is derived from an EMBL/GenBank/DDBJ whole genome shotgun (WGS) entry which is preliminary data.</text>
</comment>
<reference evidence="3" key="1">
    <citation type="submission" date="2019-12" db="EMBL/GenBank/DDBJ databases">
        <authorList>
            <person name="Scholes J."/>
        </authorList>
    </citation>
    <scope>NUCLEOTIDE SEQUENCE</scope>
</reference>
<sequence length="538" mass="58977">MAGGESNTTTGKDAVELEAMRKGSFSWHPCQVSLCSSGSGLIVEYEDGHSQLVIADKEEILSRVRVRSTPLQGDDCSSLEQGNHVLAQSPLSRNVFYDARVEKAVRVRHSKRSLCRCSFTVKWLDQSIGDEALTVPATGVMKLSTKSIDLHPTISTFFSMLESINDVDDSLCLKIVDDMNWEKDINVLLEKQIEVLSNATAAHVKISRDIVYGFAADVKERTPDESLKEPNVPNSLPSNLKVPPASVSPIQEGTTGNRLPLNPLAARAALASLRSNFPKSTDANTSEHCSSVADGLSSKVSAMSMDTSPNIEGIAKTLFPAPSASRARVTRSKKKNEIPEKDTSQPSETRLTRSRTQKNNGADESYEINGENGVDSAENKKKTRLTRSRTQKNNGAGESSEINRENSVDSAENNKGLSEKDEMIAKVKDEKVVIFAEDTDEKHNCRKRITRSSAREETKKGNVQPESKLGKSSFSESNEEDLFNGNGSTEMKKVKITPKNEEDGVTGNSKCTRKKFVSATNQQTRSSPRLKLLPRTHS</sequence>
<dbReference type="EMBL" id="CACSLK010030184">
    <property type="protein sequence ID" value="CAA0836415.1"/>
    <property type="molecule type" value="Genomic_DNA"/>
</dbReference>
<dbReference type="PANTHER" id="PTHR33827">
    <property type="entry name" value="PROTEIN SAWADEE HOMEODOMAIN HOMOLOG 2"/>
    <property type="match status" value="1"/>
</dbReference>
<evidence type="ECO:0000259" key="2">
    <source>
        <dbReference type="Pfam" id="PF16719"/>
    </source>
</evidence>
<feature type="region of interest" description="Disordered" evidence="1">
    <location>
        <begin position="316"/>
        <end position="538"/>
    </location>
</feature>
<organism evidence="3 4">
    <name type="scientific">Striga hermonthica</name>
    <name type="common">Purple witchweed</name>
    <name type="synonym">Buchnera hermonthica</name>
    <dbReference type="NCBI Taxonomy" id="68872"/>
    <lineage>
        <taxon>Eukaryota</taxon>
        <taxon>Viridiplantae</taxon>
        <taxon>Streptophyta</taxon>
        <taxon>Embryophyta</taxon>
        <taxon>Tracheophyta</taxon>
        <taxon>Spermatophyta</taxon>
        <taxon>Magnoliopsida</taxon>
        <taxon>eudicotyledons</taxon>
        <taxon>Gunneridae</taxon>
        <taxon>Pentapetalae</taxon>
        <taxon>asterids</taxon>
        <taxon>lamiids</taxon>
        <taxon>Lamiales</taxon>
        <taxon>Orobanchaceae</taxon>
        <taxon>Buchnereae</taxon>
        <taxon>Striga</taxon>
    </lineage>
</organism>
<accession>A0A9N7NJ83</accession>
<evidence type="ECO:0000313" key="3">
    <source>
        <dbReference type="EMBL" id="CAA0836415.1"/>
    </source>
</evidence>
<feature type="compositionally biased region" description="Basic residues" evidence="1">
    <location>
        <begin position="381"/>
        <end position="390"/>
    </location>
</feature>
<feature type="compositionally biased region" description="Basic and acidic residues" evidence="1">
    <location>
        <begin position="490"/>
        <end position="502"/>
    </location>
</feature>
<feature type="region of interest" description="Disordered" evidence="1">
    <location>
        <begin position="222"/>
        <end position="260"/>
    </location>
</feature>
<dbReference type="Proteomes" id="UP001153555">
    <property type="component" value="Unassembled WGS sequence"/>
</dbReference>
<evidence type="ECO:0000256" key="1">
    <source>
        <dbReference type="SAM" id="MobiDB-lite"/>
    </source>
</evidence>
<dbReference type="InterPro" id="IPR032001">
    <property type="entry name" value="SAWADEE_dom"/>
</dbReference>
<dbReference type="PANTHER" id="PTHR33827:SF9">
    <property type="entry name" value="SAWADEE DOMAIN-CONTAINING PROTEIN"/>
    <property type="match status" value="1"/>
</dbReference>
<gene>
    <name evidence="3" type="ORF">SHERM_03508</name>
</gene>
<feature type="compositionally biased region" description="Polar residues" evidence="1">
    <location>
        <begin position="518"/>
        <end position="527"/>
    </location>
</feature>
<proteinExistence type="predicted"/>
<dbReference type="GO" id="GO:0003682">
    <property type="term" value="F:chromatin binding"/>
    <property type="evidence" value="ECO:0007669"/>
    <property type="project" value="InterPro"/>
</dbReference>
<feature type="domain" description="SAWADEE" evidence="2">
    <location>
        <begin position="15"/>
        <end position="132"/>
    </location>
</feature>
<keyword evidence="4" id="KW-1185">Reference proteome</keyword>